<keyword evidence="3" id="KW-1185">Reference proteome</keyword>
<proteinExistence type="predicted"/>
<dbReference type="SUPFAM" id="SSF53335">
    <property type="entry name" value="S-adenosyl-L-methionine-dependent methyltransferases"/>
    <property type="match status" value="1"/>
</dbReference>
<dbReference type="InterPro" id="IPR029063">
    <property type="entry name" value="SAM-dependent_MTases_sf"/>
</dbReference>
<dbReference type="Proteomes" id="UP001165079">
    <property type="component" value="Unassembled WGS sequence"/>
</dbReference>
<dbReference type="EMBL" id="BSTX01000009">
    <property type="protein sequence ID" value="GLZ82058.1"/>
    <property type="molecule type" value="Genomic_DNA"/>
</dbReference>
<dbReference type="NCBIfam" id="NF037959">
    <property type="entry name" value="MFS_SpdSyn"/>
    <property type="match status" value="1"/>
</dbReference>
<comment type="caution">
    <text evidence="2">The sequence shown here is derived from an EMBL/GenBank/DDBJ whole genome shotgun (WGS) entry which is preliminary data.</text>
</comment>
<reference evidence="2" key="1">
    <citation type="submission" date="2023-03" db="EMBL/GenBank/DDBJ databases">
        <title>Actinorhabdospora filicis NBRC 111898.</title>
        <authorList>
            <person name="Ichikawa N."/>
            <person name="Sato H."/>
            <person name="Tonouchi N."/>
        </authorList>
    </citation>
    <scope>NUCLEOTIDE SEQUENCE</scope>
    <source>
        <strain evidence="2">NBRC 111898</strain>
    </source>
</reference>
<evidence type="ECO:0000313" key="2">
    <source>
        <dbReference type="EMBL" id="GLZ82058.1"/>
    </source>
</evidence>
<dbReference type="PANTHER" id="PTHR43317">
    <property type="entry name" value="THERMOSPERMINE SYNTHASE ACAULIS5"/>
    <property type="match status" value="1"/>
</dbReference>
<sequence length="250" mass="25892">MDTITATVAGGRAELVPEPGRTGAWTLYVEGVEQSHVDLAEPARLAFDYVRRVAAVLDAAGKRGEPLRVLHLGGGAMTLPRYVAHTRPGSTQRVVEVDGALADFVRTRLPLPKGVEVTVDDARAALAGLAPGTWDVAVGDVYNGAAMPPHVATTGFATELRRVLTPGGIYLANVTDLPPLAFGRRFAATLREAFGEIAVLGEPGMLRGRRAGNLVVAAGRGAGRLAGDGRDVLKGPALAGFTAGAGPFVD</sequence>
<dbReference type="GO" id="GO:0006596">
    <property type="term" value="P:polyamine biosynthetic process"/>
    <property type="evidence" value="ECO:0007669"/>
    <property type="project" value="UniProtKB-KW"/>
</dbReference>
<dbReference type="RefSeq" id="WP_285667632.1">
    <property type="nucleotide sequence ID" value="NZ_BSTX01000009.1"/>
</dbReference>
<accession>A0A9W6WDF9</accession>
<evidence type="ECO:0000313" key="3">
    <source>
        <dbReference type="Proteomes" id="UP001165079"/>
    </source>
</evidence>
<dbReference type="PANTHER" id="PTHR43317:SF1">
    <property type="entry name" value="THERMOSPERMINE SYNTHASE ACAULIS5"/>
    <property type="match status" value="1"/>
</dbReference>
<evidence type="ECO:0008006" key="4">
    <source>
        <dbReference type="Google" id="ProtNLM"/>
    </source>
</evidence>
<dbReference type="AlphaFoldDB" id="A0A9W6WDF9"/>
<name>A0A9W6WDF9_9ACTN</name>
<protein>
    <recommendedName>
        <fullName evidence="4">Spermine synthase</fullName>
    </recommendedName>
</protein>
<keyword evidence="1" id="KW-0620">Polyamine biosynthesis</keyword>
<organism evidence="2 3">
    <name type="scientific">Actinorhabdospora filicis</name>
    <dbReference type="NCBI Taxonomy" id="1785913"/>
    <lineage>
        <taxon>Bacteria</taxon>
        <taxon>Bacillati</taxon>
        <taxon>Actinomycetota</taxon>
        <taxon>Actinomycetes</taxon>
        <taxon>Micromonosporales</taxon>
        <taxon>Micromonosporaceae</taxon>
        <taxon>Actinorhabdospora</taxon>
    </lineage>
</organism>
<gene>
    <name evidence="2" type="ORF">Afil01_68650</name>
</gene>
<evidence type="ECO:0000256" key="1">
    <source>
        <dbReference type="ARBA" id="ARBA00023115"/>
    </source>
</evidence>
<dbReference type="Gene3D" id="3.40.50.150">
    <property type="entry name" value="Vaccinia Virus protein VP39"/>
    <property type="match status" value="1"/>
</dbReference>